<dbReference type="VEuPathDB" id="FungiDB:GGTG_03619"/>
<evidence type="ECO:0000313" key="3">
    <source>
        <dbReference type="EnsemblFungi" id="EJT78519"/>
    </source>
</evidence>
<organism evidence="2">
    <name type="scientific">Gaeumannomyces tritici (strain R3-111a-1)</name>
    <name type="common">Wheat and barley take-all root rot fungus</name>
    <name type="synonym">Gaeumannomyces graminis var. tritici</name>
    <dbReference type="NCBI Taxonomy" id="644352"/>
    <lineage>
        <taxon>Eukaryota</taxon>
        <taxon>Fungi</taxon>
        <taxon>Dikarya</taxon>
        <taxon>Ascomycota</taxon>
        <taxon>Pezizomycotina</taxon>
        <taxon>Sordariomycetes</taxon>
        <taxon>Sordariomycetidae</taxon>
        <taxon>Magnaporthales</taxon>
        <taxon>Magnaporthaceae</taxon>
        <taxon>Gaeumannomyces</taxon>
    </lineage>
</organism>
<reference evidence="2" key="2">
    <citation type="submission" date="2010-07" db="EMBL/GenBank/DDBJ databases">
        <authorList>
            <consortium name="The Broad Institute Genome Sequencing Platform"/>
            <consortium name="Broad Institute Genome Sequencing Center for Infectious Disease"/>
            <person name="Ma L.-J."/>
            <person name="Dead R."/>
            <person name="Young S."/>
            <person name="Zeng Q."/>
            <person name="Koehrsen M."/>
            <person name="Alvarado L."/>
            <person name="Berlin A."/>
            <person name="Chapman S.B."/>
            <person name="Chen Z."/>
            <person name="Freedman E."/>
            <person name="Gellesch M."/>
            <person name="Goldberg J."/>
            <person name="Griggs A."/>
            <person name="Gujja S."/>
            <person name="Heilman E.R."/>
            <person name="Heiman D."/>
            <person name="Hepburn T."/>
            <person name="Howarth C."/>
            <person name="Jen D."/>
            <person name="Larson L."/>
            <person name="Mehta T."/>
            <person name="Neiman D."/>
            <person name="Pearson M."/>
            <person name="Roberts A."/>
            <person name="Saif S."/>
            <person name="Shea T."/>
            <person name="Shenoy N."/>
            <person name="Sisk P."/>
            <person name="Stolte C."/>
            <person name="Sykes S."/>
            <person name="Walk T."/>
            <person name="White J."/>
            <person name="Yandava C."/>
            <person name="Haas B."/>
            <person name="Nusbaum C."/>
            <person name="Birren B."/>
        </authorList>
    </citation>
    <scope>NUCLEOTIDE SEQUENCE</scope>
    <source>
        <strain evidence="2">R3-111a-1</strain>
    </source>
</reference>
<dbReference type="GeneID" id="20344077"/>
<accession>J3NQR3</accession>
<proteinExistence type="predicted"/>
<dbReference type="Proteomes" id="UP000006039">
    <property type="component" value="Unassembled WGS sequence"/>
</dbReference>
<evidence type="ECO:0000313" key="2">
    <source>
        <dbReference type="EMBL" id="EJT78519.1"/>
    </source>
</evidence>
<reference evidence="3" key="4">
    <citation type="journal article" date="2015" name="G3 (Bethesda)">
        <title>Genome sequences of three phytopathogenic species of the Magnaporthaceae family of fungi.</title>
        <authorList>
            <person name="Okagaki L.H."/>
            <person name="Nunes C.C."/>
            <person name="Sailsbery J."/>
            <person name="Clay B."/>
            <person name="Brown D."/>
            <person name="John T."/>
            <person name="Oh Y."/>
            <person name="Young N."/>
            <person name="Fitzgerald M."/>
            <person name="Haas B.J."/>
            <person name="Zeng Q."/>
            <person name="Young S."/>
            <person name="Adiconis X."/>
            <person name="Fan L."/>
            <person name="Levin J.Z."/>
            <person name="Mitchell T.K."/>
            <person name="Okubara P.A."/>
            <person name="Farman M.L."/>
            <person name="Kohn L.M."/>
            <person name="Birren B."/>
            <person name="Ma L.-J."/>
            <person name="Dean R.A."/>
        </authorList>
    </citation>
    <scope>NUCLEOTIDE SEQUENCE</scope>
    <source>
        <strain evidence="3">R3-111a-1</strain>
    </source>
</reference>
<protein>
    <submittedName>
        <fullName evidence="2 3">Uncharacterized protein</fullName>
    </submittedName>
</protein>
<keyword evidence="4" id="KW-1185">Reference proteome</keyword>
<sequence>MPLVGGFASAARTCTIPIMGQHRASQALGVGKGQLTTCCDSGSQARITVTDEAPNLPAMGSAVDTTLRMDESSQRGSLASCPVPRASPF</sequence>
<feature type="region of interest" description="Disordered" evidence="1">
    <location>
        <begin position="68"/>
        <end position="89"/>
    </location>
</feature>
<dbReference type="AlphaFoldDB" id="J3NQR3"/>
<dbReference type="RefSeq" id="XP_009219664.1">
    <property type="nucleotide sequence ID" value="XM_009221400.1"/>
</dbReference>
<reference evidence="4" key="1">
    <citation type="submission" date="2010-07" db="EMBL/GenBank/DDBJ databases">
        <title>The genome sequence of Gaeumannomyces graminis var. tritici strain R3-111a-1.</title>
        <authorList>
            <consortium name="The Broad Institute Genome Sequencing Platform"/>
            <person name="Ma L.-J."/>
            <person name="Dead R."/>
            <person name="Young S."/>
            <person name="Zeng Q."/>
            <person name="Koehrsen M."/>
            <person name="Alvarado L."/>
            <person name="Berlin A."/>
            <person name="Chapman S.B."/>
            <person name="Chen Z."/>
            <person name="Freedman E."/>
            <person name="Gellesch M."/>
            <person name="Goldberg J."/>
            <person name="Griggs A."/>
            <person name="Gujja S."/>
            <person name="Heilman E.R."/>
            <person name="Heiman D."/>
            <person name="Hepburn T."/>
            <person name="Howarth C."/>
            <person name="Jen D."/>
            <person name="Larson L."/>
            <person name="Mehta T."/>
            <person name="Neiman D."/>
            <person name="Pearson M."/>
            <person name="Roberts A."/>
            <person name="Saif S."/>
            <person name="Shea T."/>
            <person name="Shenoy N."/>
            <person name="Sisk P."/>
            <person name="Stolte C."/>
            <person name="Sykes S."/>
            <person name="Walk T."/>
            <person name="White J."/>
            <person name="Yandava C."/>
            <person name="Haas B."/>
            <person name="Nusbaum C."/>
            <person name="Birren B."/>
        </authorList>
    </citation>
    <scope>NUCLEOTIDE SEQUENCE [LARGE SCALE GENOMIC DNA]</scope>
    <source>
        <strain evidence="4">R3-111a-1</strain>
    </source>
</reference>
<evidence type="ECO:0000256" key="1">
    <source>
        <dbReference type="SAM" id="MobiDB-lite"/>
    </source>
</evidence>
<evidence type="ECO:0000313" key="4">
    <source>
        <dbReference type="Proteomes" id="UP000006039"/>
    </source>
</evidence>
<reference evidence="2" key="3">
    <citation type="submission" date="2010-09" db="EMBL/GenBank/DDBJ databases">
        <title>Annotation of Gaeumannomyces graminis var. tritici R3-111a-1.</title>
        <authorList>
            <consortium name="The Broad Institute Genome Sequencing Platform"/>
            <person name="Ma L.-J."/>
            <person name="Dead R."/>
            <person name="Young S.K."/>
            <person name="Zeng Q."/>
            <person name="Gargeya S."/>
            <person name="Fitzgerald M."/>
            <person name="Haas B."/>
            <person name="Abouelleil A."/>
            <person name="Alvarado L."/>
            <person name="Arachchi H.M."/>
            <person name="Berlin A."/>
            <person name="Brown A."/>
            <person name="Chapman S.B."/>
            <person name="Chen Z."/>
            <person name="Dunbar C."/>
            <person name="Freedman E."/>
            <person name="Gearin G."/>
            <person name="Gellesch M."/>
            <person name="Goldberg J."/>
            <person name="Griggs A."/>
            <person name="Gujja S."/>
            <person name="Heiman D."/>
            <person name="Howarth C."/>
            <person name="Larson L."/>
            <person name="Lui A."/>
            <person name="MacDonald P.J.P."/>
            <person name="Mehta T."/>
            <person name="Montmayeur A."/>
            <person name="Murphy C."/>
            <person name="Neiman D."/>
            <person name="Pearson M."/>
            <person name="Priest M."/>
            <person name="Roberts A."/>
            <person name="Saif S."/>
            <person name="Shea T."/>
            <person name="Shenoy N."/>
            <person name="Sisk P."/>
            <person name="Stolte C."/>
            <person name="Sykes S."/>
            <person name="Yandava C."/>
            <person name="Wortman J."/>
            <person name="Nusbaum C."/>
            <person name="Birren B."/>
        </authorList>
    </citation>
    <scope>NUCLEOTIDE SEQUENCE</scope>
    <source>
        <strain evidence="2">R3-111a-1</strain>
    </source>
</reference>
<reference evidence="3" key="5">
    <citation type="submission" date="2018-04" db="UniProtKB">
        <authorList>
            <consortium name="EnsemblFungi"/>
        </authorList>
    </citation>
    <scope>IDENTIFICATION</scope>
    <source>
        <strain evidence="3">R3-111a-1</strain>
    </source>
</reference>
<name>J3NQR3_GAET3</name>
<dbReference type="HOGENOM" id="CLU_2454852_0_0_1"/>
<gene>
    <name evidence="3" type="primary">20344077</name>
    <name evidence="2" type="ORF">GGTG_03619</name>
</gene>
<dbReference type="EMBL" id="GL385396">
    <property type="protein sequence ID" value="EJT78519.1"/>
    <property type="molecule type" value="Genomic_DNA"/>
</dbReference>
<dbReference type="EnsemblFungi" id="EJT78519">
    <property type="protein sequence ID" value="EJT78519"/>
    <property type="gene ID" value="GGTG_03619"/>
</dbReference>